<dbReference type="AlphaFoldDB" id="A0A109FXC1"/>
<evidence type="ECO:0000313" key="2">
    <source>
        <dbReference type="Proteomes" id="UP000065797"/>
    </source>
</evidence>
<sequence>MEKRENLHYNKSIYKYRAEKLKLKKGVIKMKKCRKCAAELLEESYFYHVCGEKHGKSKKVFLSI</sequence>
<name>A0A109FXC1_BACMY</name>
<evidence type="ECO:0000313" key="1">
    <source>
        <dbReference type="EMBL" id="KWU56348.1"/>
    </source>
</evidence>
<gene>
    <name evidence="1" type="ORF">AWW70_23510</name>
</gene>
<dbReference type="EMBL" id="LRPH01000083">
    <property type="protein sequence ID" value="KWU56348.1"/>
    <property type="molecule type" value="Genomic_DNA"/>
</dbReference>
<comment type="caution">
    <text evidence="1">The sequence shown here is derived from an EMBL/GenBank/DDBJ whole genome shotgun (WGS) entry which is preliminary data.</text>
</comment>
<dbReference type="Proteomes" id="UP000065797">
    <property type="component" value="Unassembled WGS sequence"/>
</dbReference>
<proteinExistence type="predicted"/>
<accession>A0A109FXC1</accession>
<organism evidence="1 2">
    <name type="scientific">Bacillus mycoides</name>
    <dbReference type="NCBI Taxonomy" id="1405"/>
    <lineage>
        <taxon>Bacteria</taxon>
        <taxon>Bacillati</taxon>
        <taxon>Bacillota</taxon>
        <taxon>Bacilli</taxon>
        <taxon>Bacillales</taxon>
        <taxon>Bacillaceae</taxon>
        <taxon>Bacillus</taxon>
        <taxon>Bacillus cereus group</taxon>
    </lineage>
</organism>
<protein>
    <submittedName>
        <fullName evidence="1">Uncharacterized protein</fullName>
    </submittedName>
</protein>
<reference evidence="1 2" key="1">
    <citation type="submission" date="2016-01" db="EMBL/GenBank/DDBJ databases">
        <authorList>
            <person name="McClelland M."/>
            <person name="Jain A."/>
            <person name="Saraogi P."/>
            <person name="Mendelson R."/>
            <person name="Westerman R."/>
            <person name="SanMiguel P."/>
            <person name="Csonka L."/>
        </authorList>
    </citation>
    <scope>NUCLEOTIDE SEQUENCE [LARGE SCALE GENOMIC DNA]</scope>
    <source>
        <strain evidence="1 2">PE8-15</strain>
    </source>
</reference>